<sequence length="89" mass="9921">MKILKSQMRNLYAKASSKVKQYKQRLSKSETCLLKQAEAGSAVIEVVIVIAVIIAVALIFNKTLREYANSLIQVVFGERSFFDSLKPGV</sequence>
<dbReference type="STRING" id="1497955.HMPREF1872_00976"/>
<keyword evidence="1" id="KW-1133">Transmembrane helix</keyword>
<evidence type="ECO:0000313" key="3">
    <source>
        <dbReference type="Proteomes" id="UP000070080"/>
    </source>
</evidence>
<evidence type="ECO:0000313" key="2">
    <source>
        <dbReference type="EMBL" id="KXB40165.1"/>
    </source>
</evidence>
<dbReference type="EMBL" id="LSCV01000031">
    <property type="protein sequence ID" value="KXB40165.1"/>
    <property type="molecule type" value="Genomic_DNA"/>
</dbReference>
<feature type="transmembrane region" description="Helical" evidence="1">
    <location>
        <begin position="42"/>
        <end position="60"/>
    </location>
</feature>
<gene>
    <name evidence="2" type="ORF">HMPREF1872_00976</name>
</gene>
<dbReference type="Proteomes" id="UP000070080">
    <property type="component" value="Unassembled WGS sequence"/>
</dbReference>
<keyword evidence="1" id="KW-0812">Transmembrane</keyword>
<keyword evidence="3" id="KW-1185">Reference proteome</keyword>
<keyword evidence="1" id="KW-0472">Membrane</keyword>
<organism evidence="2 3">
    <name type="scientific">Amygdalobacter nucleatus</name>
    <dbReference type="NCBI Taxonomy" id="3029274"/>
    <lineage>
        <taxon>Bacteria</taxon>
        <taxon>Bacillati</taxon>
        <taxon>Bacillota</taxon>
        <taxon>Clostridia</taxon>
        <taxon>Eubacteriales</taxon>
        <taxon>Oscillospiraceae</taxon>
        <taxon>Amygdalobacter</taxon>
    </lineage>
</organism>
<evidence type="ECO:0000256" key="1">
    <source>
        <dbReference type="SAM" id="Phobius"/>
    </source>
</evidence>
<dbReference type="AlphaFoldDB" id="A0A133YAG9"/>
<reference evidence="3" key="1">
    <citation type="submission" date="2016-01" db="EMBL/GenBank/DDBJ databases">
        <authorList>
            <person name="Mitreva M."/>
            <person name="Pepin K.H."/>
            <person name="Mihindukulasuriya K.A."/>
            <person name="Fulton R."/>
            <person name="Fronick C."/>
            <person name="O'Laughlin M."/>
            <person name="Miner T."/>
            <person name="Herter B."/>
            <person name="Rosa B.A."/>
            <person name="Cordes M."/>
            <person name="Tomlinson C."/>
            <person name="Wollam A."/>
            <person name="Palsikar V.B."/>
            <person name="Mardis E.R."/>
            <person name="Wilson R.K."/>
        </authorList>
    </citation>
    <scope>NUCLEOTIDE SEQUENCE [LARGE SCALE GENOMIC DNA]</scope>
    <source>
        <strain evidence="3">KA00274</strain>
    </source>
</reference>
<name>A0A133YAG9_9FIRM</name>
<dbReference type="RefSeq" id="WP_066714358.1">
    <property type="nucleotide sequence ID" value="NZ_CP118869.1"/>
</dbReference>
<protein>
    <submittedName>
        <fullName evidence="2">Uncharacterized protein</fullName>
    </submittedName>
</protein>
<comment type="caution">
    <text evidence="2">The sequence shown here is derived from an EMBL/GenBank/DDBJ whole genome shotgun (WGS) entry which is preliminary data.</text>
</comment>
<accession>A0A133YAG9</accession>
<proteinExistence type="predicted"/>